<evidence type="ECO:0000256" key="4">
    <source>
        <dbReference type="SAM" id="SignalP"/>
    </source>
</evidence>
<evidence type="ECO:0000313" key="7">
    <source>
        <dbReference type="Proteomes" id="UP001158067"/>
    </source>
</evidence>
<evidence type="ECO:0000256" key="3">
    <source>
        <dbReference type="SAM" id="MobiDB-lite"/>
    </source>
</evidence>
<feature type="compositionally biased region" description="Basic and acidic residues" evidence="3">
    <location>
        <begin position="48"/>
        <end position="57"/>
    </location>
</feature>
<comment type="similarity">
    <text evidence="1">Belongs to the 'GDXG' lipolytic enzyme family.</text>
</comment>
<feature type="chain" id="PRO_5046445916" evidence="4">
    <location>
        <begin position="25"/>
        <end position="383"/>
    </location>
</feature>
<dbReference type="PANTHER" id="PTHR48081:SF30">
    <property type="entry name" value="ACETYL-HYDROLASE LIPR-RELATED"/>
    <property type="match status" value="1"/>
</dbReference>
<keyword evidence="4" id="KW-0732">Signal</keyword>
<dbReference type="InterPro" id="IPR029058">
    <property type="entry name" value="AB_hydrolase_fold"/>
</dbReference>
<reference evidence="6 7" key="1">
    <citation type="submission" date="2017-05" db="EMBL/GenBank/DDBJ databases">
        <authorList>
            <person name="Varghese N."/>
            <person name="Submissions S."/>
        </authorList>
    </citation>
    <scope>NUCLEOTIDE SEQUENCE [LARGE SCALE GENOMIC DNA]</scope>
    <source>
        <strain evidence="6 7">DSM 25457</strain>
    </source>
</reference>
<evidence type="ECO:0000256" key="2">
    <source>
        <dbReference type="ARBA" id="ARBA00022801"/>
    </source>
</evidence>
<protein>
    <submittedName>
        <fullName evidence="6">Acetyl esterase/lipase</fullName>
    </submittedName>
</protein>
<evidence type="ECO:0000313" key="6">
    <source>
        <dbReference type="EMBL" id="SMP58791.1"/>
    </source>
</evidence>
<evidence type="ECO:0000256" key="1">
    <source>
        <dbReference type="ARBA" id="ARBA00010515"/>
    </source>
</evidence>
<keyword evidence="2" id="KW-0378">Hydrolase</keyword>
<feature type="signal peptide" evidence="4">
    <location>
        <begin position="1"/>
        <end position="24"/>
    </location>
</feature>
<organism evidence="6 7">
    <name type="scientific">Neorhodopirellula lusitana</name>
    <dbReference type="NCBI Taxonomy" id="445327"/>
    <lineage>
        <taxon>Bacteria</taxon>
        <taxon>Pseudomonadati</taxon>
        <taxon>Planctomycetota</taxon>
        <taxon>Planctomycetia</taxon>
        <taxon>Pirellulales</taxon>
        <taxon>Pirellulaceae</taxon>
        <taxon>Neorhodopirellula</taxon>
    </lineage>
</organism>
<dbReference type="SUPFAM" id="SSF53474">
    <property type="entry name" value="alpha/beta-Hydrolases"/>
    <property type="match status" value="1"/>
</dbReference>
<dbReference type="Pfam" id="PF20434">
    <property type="entry name" value="BD-FAE"/>
    <property type="match status" value="1"/>
</dbReference>
<name>A0ABY1Q5R0_9BACT</name>
<feature type="region of interest" description="Disordered" evidence="3">
    <location>
        <begin position="25"/>
        <end position="57"/>
    </location>
</feature>
<dbReference type="Gene3D" id="3.40.50.1820">
    <property type="entry name" value="alpha/beta hydrolase"/>
    <property type="match status" value="1"/>
</dbReference>
<evidence type="ECO:0000259" key="5">
    <source>
        <dbReference type="Pfam" id="PF20434"/>
    </source>
</evidence>
<accession>A0ABY1Q5R0</accession>
<proteinExistence type="inferred from homology"/>
<dbReference type="RefSeq" id="WP_430438344.1">
    <property type="nucleotide sequence ID" value="NZ_FXUG01000006.1"/>
</dbReference>
<dbReference type="InterPro" id="IPR049492">
    <property type="entry name" value="BD-FAE-like_dom"/>
</dbReference>
<dbReference type="EMBL" id="FXUG01000006">
    <property type="protein sequence ID" value="SMP58791.1"/>
    <property type="molecule type" value="Genomic_DNA"/>
</dbReference>
<dbReference type="InterPro" id="IPR050300">
    <property type="entry name" value="GDXG_lipolytic_enzyme"/>
</dbReference>
<dbReference type="Proteomes" id="UP001158067">
    <property type="component" value="Unassembled WGS sequence"/>
</dbReference>
<comment type="caution">
    <text evidence="6">The sequence shown here is derived from an EMBL/GenBank/DDBJ whole genome shotgun (WGS) entry which is preliminary data.</text>
</comment>
<feature type="domain" description="BD-FAE-like" evidence="5">
    <location>
        <begin position="115"/>
        <end position="332"/>
    </location>
</feature>
<dbReference type="PANTHER" id="PTHR48081">
    <property type="entry name" value="AB HYDROLASE SUPERFAMILY PROTEIN C4A8.06C"/>
    <property type="match status" value="1"/>
</dbReference>
<keyword evidence="7" id="KW-1185">Reference proteome</keyword>
<feature type="compositionally biased region" description="Polar residues" evidence="3">
    <location>
        <begin position="25"/>
        <end position="37"/>
    </location>
</feature>
<sequence>MINRSRQMWLIATFICLFTVTGNAQSTDSPKASPQTESLKRATQAMGKLDKDGNGTFEKQENVRAFNRRQKLDTNKDDVLTIKELQRERKNYLATNGEQKLDVVYKRVGRRELQLDLYYPTSNAAGPYPVIIYTHGGGWAAGSKQGAANGSFAAVFSKLLDHGFAVASVDYRLYRKDGPIAMRDCVIDSKDAVRYLAKNANSLNLNPSQCFTMGDSAGGQIAQMLLLTSPESLAGDVVLSGTEYQMVAGVSWYGPCDFEKTDLFNHDDRADFRDRFGPRILLPDSDPADKIALYREMSPINYLAKNSPPLLMIQGDKDTTIPVKHAYYMKQKADTLAAPVEIKIVKNAGHNWRKVDADIEPTREEIVDLTVQFFVNHLTSTVQ</sequence>
<gene>
    <name evidence="6" type="ORF">SAMN06265222_106120</name>
</gene>